<evidence type="ECO:0000259" key="2">
    <source>
        <dbReference type="Pfam" id="PF07589"/>
    </source>
</evidence>
<dbReference type="STRING" id="314285.KT71_14489"/>
<dbReference type="NCBIfam" id="TIGR02595">
    <property type="entry name" value="PEP_CTERM"/>
    <property type="match status" value="1"/>
</dbReference>
<dbReference type="InterPro" id="IPR006311">
    <property type="entry name" value="TAT_signal"/>
</dbReference>
<evidence type="ECO:0000313" key="4">
    <source>
        <dbReference type="Proteomes" id="UP000019205"/>
    </source>
</evidence>
<dbReference type="EMBL" id="AAOA02000001">
    <property type="protein sequence ID" value="EAQ97786.2"/>
    <property type="molecule type" value="Genomic_DNA"/>
</dbReference>
<keyword evidence="4" id="KW-1185">Reference proteome</keyword>
<gene>
    <name evidence="3" type="ORF">KT71_14489</name>
</gene>
<dbReference type="Pfam" id="PF07589">
    <property type="entry name" value="PEP-CTERM"/>
    <property type="match status" value="1"/>
</dbReference>
<reference evidence="3 4" key="2">
    <citation type="journal article" date="2009" name="PLoS ONE">
        <title>The photosynthetic apparatus and its regulation in the aerobic gammaproteobacterium Congregibacter litoralis gen. nov., sp. nov.</title>
        <authorList>
            <person name="Spring S."/>
            <person name="Lunsdorf H."/>
            <person name="Fuchs B.M."/>
            <person name="Tindall B.J."/>
        </authorList>
    </citation>
    <scope>NUCLEOTIDE SEQUENCE [LARGE SCALE GENOMIC DNA]</scope>
    <source>
        <strain evidence="3">KT71</strain>
    </source>
</reference>
<protein>
    <submittedName>
        <fullName evidence="3">PEP-CTERM protein sorting domain protein</fullName>
    </submittedName>
</protein>
<proteinExistence type="predicted"/>
<dbReference type="InterPro" id="IPR013424">
    <property type="entry name" value="Ice-binding_C"/>
</dbReference>
<dbReference type="eggNOG" id="ENOG5032R00">
    <property type="taxonomic scope" value="Bacteria"/>
</dbReference>
<feature type="domain" description="Ice-binding protein C-terminal" evidence="2">
    <location>
        <begin position="235"/>
        <end position="257"/>
    </location>
</feature>
<reference evidence="3 4" key="1">
    <citation type="journal article" date="2007" name="Proc. Natl. Acad. Sci. U.S.A.">
        <title>Characterization of a marine gammaproteobacterium capable of aerobic anoxygenic photosynthesis.</title>
        <authorList>
            <person name="Fuchs B.M."/>
            <person name="Spring S."/>
            <person name="Teeling H."/>
            <person name="Quast C."/>
            <person name="Wulf J."/>
            <person name="Schattenhofer M."/>
            <person name="Yan S."/>
            <person name="Ferriera S."/>
            <person name="Johnson J."/>
            <person name="Glockner F.O."/>
            <person name="Amann R."/>
        </authorList>
    </citation>
    <scope>NUCLEOTIDE SEQUENCE [LARGE SCALE GENOMIC DNA]</scope>
    <source>
        <strain evidence="3">KT71</strain>
    </source>
</reference>
<sequence length="260" mass="26596">MNPIYTTTRKSFLGGAALLAATALMPQTASASLCIGTCGTLGPDGDVTSSPQGGDYDFVTTDGGIVGAPNLGVGGETNGSVFQTDIFSAMAGDLLDFYFNFVTADGSSEFSDYAWARLLNPDLTESALLFTARTVTIGSTVPGFGLPAISATITPASADIIDNATDWSPLGSDSGTCFDLGCGSTGWIRSEFEIASAGNYLLEFGVTNISDDVVNTGLAYDGITVGGEPIEPPSDVPAPATLALFGLGLAGLGWKRRKKA</sequence>
<feature type="signal peptide" evidence="1">
    <location>
        <begin position="1"/>
        <end position="31"/>
    </location>
</feature>
<name>A4A7Z1_9GAMM</name>
<dbReference type="Proteomes" id="UP000019205">
    <property type="component" value="Chromosome"/>
</dbReference>
<evidence type="ECO:0000256" key="1">
    <source>
        <dbReference type="SAM" id="SignalP"/>
    </source>
</evidence>
<comment type="caution">
    <text evidence="3">The sequence shown here is derived from an EMBL/GenBank/DDBJ whole genome shotgun (WGS) entry which is preliminary data.</text>
</comment>
<keyword evidence="1" id="KW-0732">Signal</keyword>
<organism evidence="3 4">
    <name type="scientific">Congregibacter litoralis KT71</name>
    <dbReference type="NCBI Taxonomy" id="314285"/>
    <lineage>
        <taxon>Bacteria</taxon>
        <taxon>Pseudomonadati</taxon>
        <taxon>Pseudomonadota</taxon>
        <taxon>Gammaproteobacteria</taxon>
        <taxon>Cellvibrionales</taxon>
        <taxon>Halieaceae</taxon>
        <taxon>Congregibacter</taxon>
    </lineage>
</organism>
<dbReference type="HOGENOM" id="CLU_1077299_0_0_6"/>
<dbReference type="PROSITE" id="PS51318">
    <property type="entry name" value="TAT"/>
    <property type="match status" value="1"/>
</dbReference>
<accession>A4A7Z1</accession>
<feature type="chain" id="PRO_5002664281" evidence="1">
    <location>
        <begin position="32"/>
        <end position="260"/>
    </location>
</feature>
<dbReference type="RefSeq" id="WP_023659620.1">
    <property type="nucleotide sequence ID" value="NZ_CM002299.1"/>
</dbReference>
<evidence type="ECO:0000313" key="3">
    <source>
        <dbReference type="EMBL" id="EAQ97786.2"/>
    </source>
</evidence>
<dbReference type="AlphaFoldDB" id="A4A7Z1"/>
<dbReference type="NCBIfam" id="NF038132">
    <property type="entry name" value="PEP_NF038132"/>
    <property type="match status" value="1"/>
</dbReference>